<evidence type="ECO:0000256" key="2">
    <source>
        <dbReference type="ARBA" id="ARBA00022670"/>
    </source>
</evidence>
<evidence type="ECO:0000256" key="7">
    <source>
        <dbReference type="SAM" id="SignalP"/>
    </source>
</evidence>
<keyword evidence="5" id="KW-0175">Coiled coil</keyword>
<comment type="caution">
    <text evidence="9">The sequence shown here is derived from an EMBL/GenBank/DDBJ whole genome shotgun (WGS) entry which is preliminary data.</text>
</comment>
<keyword evidence="10" id="KW-1185">Reference proteome</keyword>
<feature type="chain" id="PRO_5009196735" evidence="7">
    <location>
        <begin position="22"/>
        <end position="361"/>
    </location>
</feature>
<dbReference type="SUPFAM" id="SSF54001">
    <property type="entry name" value="Cysteine proteinases"/>
    <property type="match status" value="1"/>
</dbReference>
<organism evidence="9 10">
    <name type="scientific">Streptomyces oceani</name>
    <dbReference type="NCBI Taxonomy" id="1075402"/>
    <lineage>
        <taxon>Bacteria</taxon>
        <taxon>Bacillati</taxon>
        <taxon>Actinomycetota</taxon>
        <taxon>Actinomycetes</taxon>
        <taxon>Kitasatosporales</taxon>
        <taxon>Streptomycetaceae</taxon>
        <taxon>Streptomyces</taxon>
    </lineage>
</organism>
<proteinExistence type="inferred from homology"/>
<evidence type="ECO:0000256" key="1">
    <source>
        <dbReference type="ARBA" id="ARBA00007074"/>
    </source>
</evidence>
<feature type="coiled-coil region" evidence="5">
    <location>
        <begin position="184"/>
        <end position="229"/>
    </location>
</feature>
<reference evidence="9 10" key="1">
    <citation type="journal article" date="2016" name="Front. Microbiol.">
        <title>Comparative Genomics Analysis of Streptomyces Species Reveals Their Adaptation to the Marine Environment and Their Diversity at the Genomic Level.</title>
        <authorList>
            <person name="Tian X."/>
            <person name="Zhang Z."/>
            <person name="Yang T."/>
            <person name="Chen M."/>
            <person name="Li J."/>
            <person name="Chen F."/>
            <person name="Yang J."/>
            <person name="Li W."/>
            <person name="Zhang B."/>
            <person name="Zhang Z."/>
            <person name="Wu J."/>
            <person name="Zhang C."/>
            <person name="Long L."/>
            <person name="Xiao J."/>
        </authorList>
    </citation>
    <scope>NUCLEOTIDE SEQUENCE [LARGE SCALE GENOMIC DNA]</scope>
    <source>
        <strain evidence="9 10">SCSIO 02100</strain>
    </source>
</reference>
<keyword evidence="7" id="KW-0732">Signal</keyword>
<keyword evidence="4" id="KW-0788">Thiol protease</keyword>
<dbReference type="EMBL" id="LJGU01000089">
    <property type="protein sequence ID" value="OEV06055.1"/>
    <property type="molecule type" value="Genomic_DNA"/>
</dbReference>
<feature type="signal peptide" evidence="7">
    <location>
        <begin position="1"/>
        <end position="21"/>
    </location>
</feature>
<dbReference type="Pfam" id="PF00877">
    <property type="entry name" value="NLPC_P60"/>
    <property type="match status" value="1"/>
</dbReference>
<dbReference type="InterPro" id="IPR000064">
    <property type="entry name" value="NLP_P60_dom"/>
</dbReference>
<dbReference type="PANTHER" id="PTHR47359:SF3">
    <property type="entry name" value="NLP_P60 DOMAIN-CONTAINING PROTEIN-RELATED"/>
    <property type="match status" value="1"/>
</dbReference>
<evidence type="ECO:0000256" key="6">
    <source>
        <dbReference type="SAM" id="MobiDB-lite"/>
    </source>
</evidence>
<evidence type="ECO:0000259" key="8">
    <source>
        <dbReference type="PROSITE" id="PS51935"/>
    </source>
</evidence>
<dbReference type="RefSeq" id="WP_070194616.1">
    <property type="nucleotide sequence ID" value="NZ_LJGU01000089.1"/>
</dbReference>
<dbReference type="PATRIC" id="fig|1075402.3.peg.118"/>
<accession>A0A1E7KQ41</accession>
<dbReference type="GO" id="GO:0006508">
    <property type="term" value="P:proteolysis"/>
    <property type="evidence" value="ECO:0007669"/>
    <property type="project" value="UniProtKB-KW"/>
</dbReference>
<dbReference type="InterPro" id="IPR051794">
    <property type="entry name" value="PG_Endopeptidase_C40"/>
</dbReference>
<evidence type="ECO:0000313" key="9">
    <source>
        <dbReference type="EMBL" id="OEV06055.1"/>
    </source>
</evidence>
<dbReference type="PROSITE" id="PS51935">
    <property type="entry name" value="NLPC_P60"/>
    <property type="match status" value="1"/>
</dbReference>
<dbReference type="InterPro" id="IPR038765">
    <property type="entry name" value="Papain-like_cys_pep_sf"/>
</dbReference>
<sequence length="361" mass="38813">MTFACALVLLTGPALAGSAYAAPPGPDTSPSASPGAGGTDGVGGGTDAGGGQSLEQIRKRIERLHARAAAATDKYNAAEAKASKQKKSVGALNRAIDANEKKLNSLRKRAGALARAQYRGGGMPDAARVVLAQSPAEYLRRADLARNGQQATRAFLDKLRRTDRKLSEHRADAASEWEKLEGNRKRKARAKQSIERQLNKAEKLRSRLAADERRRLAALEERAARDRQAEWTSTGILDEVGDKASKAGERALAYATKQLGKDYEWGAEGPGTFDCSGLTMRAWQTAGESLPRTSQQQWKQLTRVPAERMRPGDLIIYRQNASHVGIYVGDGKIVHAPRTGRQITVAGAGSMPILGVVRPDA</sequence>
<dbReference type="OrthoDB" id="5177647at2"/>
<evidence type="ECO:0000256" key="3">
    <source>
        <dbReference type="ARBA" id="ARBA00022801"/>
    </source>
</evidence>
<dbReference type="Gene3D" id="3.90.1720.10">
    <property type="entry name" value="endopeptidase domain like (from Nostoc punctiforme)"/>
    <property type="match status" value="1"/>
</dbReference>
<feature type="domain" description="NlpC/P60" evidence="8">
    <location>
        <begin position="245"/>
        <end position="361"/>
    </location>
</feature>
<keyword evidence="2" id="KW-0645">Protease</keyword>
<evidence type="ECO:0000256" key="5">
    <source>
        <dbReference type="SAM" id="Coils"/>
    </source>
</evidence>
<evidence type="ECO:0000313" key="10">
    <source>
        <dbReference type="Proteomes" id="UP000176101"/>
    </source>
</evidence>
<evidence type="ECO:0000256" key="4">
    <source>
        <dbReference type="ARBA" id="ARBA00022807"/>
    </source>
</evidence>
<gene>
    <name evidence="9" type="ORF">AN216_00605</name>
</gene>
<name>A0A1E7KQ41_9ACTN</name>
<comment type="similarity">
    <text evidence="1">Belongs to the peptidase C40 family.</text>
</comment>
<dbReference type="GO" id="GO:0008234">
    <property type="term" value="F:cysteine-type peptidase activity"/>
    <property type="evidence" value="ECO:0007669"/>
    <property type="project" value="UniProtKB-KW"/>
</dbReference>
<protein>
    <submittedName>
        <fullName evidence="9">Glycoside hydrolase</fullName>
    </submittedName>
</protein>
<dbReference type="AlphaFoldDB" id="A0A1E7KQ41"/>
<dbReference type="PANTHER" id="PTHR47359">
    <property type="entry name" value="PEPTIDOGLYCAN DL-ENDOPEPTIDASE CWLO"/>
    <property type="match status" value="1"/>
</dbReference>
<keyword evidence="3 9" id="KW-0378">Hydrolase</keyword>
<dbReference type="Proteomes" id="UP000176101">
    <property type="component" value="Unassembled WGS sequence"/>
</dbReference>
<feature type="compositionally biased region" description="Gly residues" evidence="6">
    <location>
        <begin position="35"/>
        <end position="52"/>
    </location>
</feature>
<feature type="region of interest" description="Disordered" evidence="6">
    <location>
        <begin position="20"/>
        <end position="55"/>
    </location>
</feature>